<organism evidence="1 2">
    <name type="scientific">Anaeroglobus geminatus F0357</name>
    <dbReference type="NCBI Taxonomy" id="861450"/>
    <lineage>
        <taxon>Bacteria</taxon>
        <taxon>Bacillati</taxon>
        <taxon>Bacillota</taxon>
        <taxon>Negativicutes</taxon>
        <taxon>Veillonellales</taxon>
        <taxon>Veillonellaceae</taxon>
        <taxon>Anaeroglobus</taxon>
    </lineage>
</organism>
<dbReference type="eggNOG" id="COG1247">
    <property type="taxonomic scope" value="Bacteria"/>
</dbReference>
<dbReference type="Pfam" id="PF13420">
    <property type="entry name" value="Acetyltransf_4"/>
    <property type="match status" value="1"/>
</dbReference>
<sequence>MLYERMEKTLYSMGIKNLYACIGYPEKEDEYLTRDSFNFHKHLGFKQIGYFRHYGYKFGRPYSMVWLEKVIARAELSPAPVQPYGDT</sequence>
<name>G9YFZ2_9FIRM</name>
<proteinExistence type="predicted"/>
<accession>G9YFZ2</accession>
<reference evidence="1 2" key="1">
    <citation type="submission" date="2011-08" db="EMBL/GenBank/DDBJ databases">
        <authorList>
            <person name="Weinstock G."/>
            <person name="Sodergren E."/>
            <person name="Clifton S."/>
            <person name="Fulton L."/>
            <person name="Fulton B."/>
            <person name="Courtney L."/>
            <person name="Fronick C."/>
            <person name="Harrison M."/>
            <person name="Strong C."/>
            <person name="Farmer C."/>
            <person name="Delahaunty K."/>
            <person name="Markovic C."/>
            <person name="Hall O."/>
            <person name="Minx P."/>
            <person name="Tomlinson C."/>
            <person name="Mitreva M."/>
            <person name="Hou S."/>
            <person name="Chen J."/>
            <person name="Wollam A."/>
            <person name="Pepin K.H."/>
            <person name="Johnson M."/>
            <person name="Bhonagiri V."/>
            <person name="Zhang X."/>
            <person name="Suruliraj S."/>
            <person name="Warren W."/>
            <person name="Chinwalla A."/>
            <person name="Mardis E.R."/>
            <person name="Wilson R.K."/>
        </authorList>
    </citation>
    <scope>NUCLEOTIDE SEQUENCE [LARGE SCALE GENOMIC DNA]</scope>
    <source>
        <strain evidence="1 2">F0357</strain>
    </source>
</reference>
<comment type="caution">
    <text evidence="1">The sequence shown here is derived from an EMBL/GenBank/DDBJ whole genome shotgun (WGS) entry which is preliminary data.</text>
</comment>
<dbReference type="Gene3D" id="3.40.630.30">
    <property type="match status" value="1"/>
</dbReference>
<keyword evidence="2" id="KW-1185">Reference proteome</keyword>
<evidence type="ECO:0000313" key="1">
    <source>
        <dbReference type="EMBL" id="EHM42422.1"/>
    </source>
</evidence>
<dbReference type="Proteomes" id="UP000005481">
    <property type="component" value="Unassembled WGS sequence"/>
</dbReference>
<dbReference type="SUPFAM" id="SSF55729">
    <property type="entry name" value="Acyl-CoA N-acyltransferases (Nat)"/>
    <property type="match status" value="1"/>
</dbReference>
<dbReference type="HOGENOM" id="CLU_2476570_0_0_9"/>
<evidence type="ECO:0008006" key="3">
    <source>
        <dbReference type="Google" id="ProtNLM"/>
    </source>
</evidence>
<dbReference type="EMBL" id="AGCJ01000018">
    <property type="protein sequence ID" value="EHM42422.1"/>
    <property type="molecule type" value="Genomic_DNA"/>
</dbReference>
<dbReference type="InterPro" id="IPR016181">
    <property type="entry name" value="Acyl_CoA_acyltransferase"/>
</dbReference>
<gene>
    <name evidence="1" type="ORF">HMPREF0080_00555</name>
</gene>
<dbReference type="AlphaFoldDB" id="G9YFZ2"/>
<evidence type="ECO:0000313" key="2">
    <source>
        <dbReference type="Proteomes" id="UP000005481"/>
    </source>
</evidence>
<dbReference type="STRING" id="861450.HMPREF0080_00555"/>
<protein>
    <recommendedName>
        <fullName evidence="3">N-acetyltransferase domain-containing protein</fullName>
    </recommendedName>
</protein>